<keyword evidence="8" id="KW-1185">Reference proteome</keyword>
<feature type="domain" description="GGDEF" evidence="4">
    <location>
        <begin position="93"/>
        <end position="229"/>
    </location>
</feature>
<dbReference type="GO" id="GO:1902201">
    <property type="term" value="P:negative regulation of bacterial-type flagellum-dependent cell motility"/>
    <property type="evidence" value="ECO:0007669"/>
    <property type="project" value="TreeGrafter"/>
</dbReference>
<evidence type="ECO:0000256" key="3">
    <source>
        <dbReference type="SAM" id="Coils"/>
    </source>
</evidence>
<reference evidence="7 8" key="1">
    <citation type="journal article" date="2014" name="Antonie Van Leeuwenhoek">
        <title>Hyphomonas beringensis sp. nov. and Hyphomonas chukchiensis sp. nov., isolated from surface seawater of the Bering Sea and Chukchi Sea.</title>
        <authorList>
            <person name="Li C."/>
            <person name="Lai Q."/>
            <person name="Li G."/>
            <person name="Dong C."/>
            <person name="Wang J."/>
            <person name="Liao Y."/>
            <person name="Shao Z."/>
        </authorList>
    </citation>
    <scope>NUCLEOTIDE SEQUENCE [LARGE SCALE GENOMIC DNA]</scope>
    <source>
        <strain evidence="7 8">22II1-22F38</strain>
    </source>
</reference>
<dbReference type="Proteomes" id="UP000263957">
    <property type="component" value="Unassembled WGS sequence"/>
</dbReference>
<evidence type="ECO:0000313" key="8">
    <source>
        <dbReference type="Proteomes" id="UP000024547"/>
    </source>
</evidence>
<dbReference type="eggNOG" id="COG2199">
    <property type="taxonomic scope" value="Bacteria"/>
</dbReference>
<dbReference type="NCBIfam" id="TIGR00254">
    <property type="entry name" value="GGDEF"/>
    <property type="match status" value="1"/>
</dbReference>
<dbReference type="EC" id="2.7.7.65" evidence="1"/>
<dbReference type="GO" id="GO:0043709">
    <property type="term" value="P:cell adhesion involved in single-species biofilm formation"/>
    <property type="evidence" value="ECO:0007669"/>
    <property type="project" value="TreeGrafter"/>
</dbReference>
<proteinExistence type="predicted"/>
<evidence type="ECO:0000313" key="9">
    <source>
        <dbReference type="Proteomes" id="UP000259173"/>
    </source>
</evidence>
<dbReference type="Pfam" id="PF00990">
    <property type="entry name" value="GGDEF"/>
    <property type="match status" value="1"/>
</dbReference>
<evidence type="ECO:0000313" key="6">
    <source>
        <dbReference type="EMBL" id="HBQ49701.1"/>
    </source>
</evidence>
<organism evidence="7 8">
    <name type="scientific">Hyphomonas atlantica</name>
    <dbReference type="NCBI Taxonomy" id="1280948"/>
    <lineage>
        <taxon>Bacteria</taxon>
        <taxon>Pseudomonadati</taxon>
        <taxon>Pseudomonadota</taxon>
        <taxon>Alphaproteobacteria</taxon>
        <taxon>Hyphomonadales</taxon>
        <taxon>Hyphomonadaceae</taxon>
        <taxon>Hyphomonas</taxon>
    </lineage>
</organism>
<dbReference type="InterPro" id="IPR000160">
    <property type="entry name" value="GGDEF_dom"/>
</dbReference>
<dbReference type="InterPro" id="IPR029787">
    <property type="entry name" value="Nucleotide_cyclase"/>
</dbReference>
<dbReference type="PANTHER" id="PTHR45138:SF9">
    <property type="entry name" value="DIGUANYLATE CYCLASE DGCM-RELATED"/>
    <property type="match status" value="1"/>
</dbReference>
<evidence type="ECO:0000256" key="1">
    <source>
        <dbReference type="ARBA" id="ARBA00012528"/>
    </source>
</evidence>
<protein>
    <recommendedName>
        <fullName evidence="1">diguanylate cyclase</fullName>
        <ecNumber evidence="1">2.7.7.65</ecNumber>
    </recommendedName>
</protein>
<gene>
    <name evidence="5" type="ORF">DCG65_12255</name>
    <name evidence="6" type="ORF">DD728_12640</name>
    <name evidence="7" type="ORF">HY36_12950</name>
</gene>
<evidence type="ECO:0000313" key="7">
    <source>
        <dbReference type="EMBL" id="KCZ64496.1"/>
    </source>
</evidence>
<evidence type="ECO:0000313" key="5">
    <source>
        <dbReference type="EMBL" id="HAE95326.1"/>
    </source>
</evidence>
<dbReference type="SMART" id="SM00267">
    <property type="entry name" value="GGDEF"/>
    <property type="match status" value="1"/>
</dbReference>
<dbReference type="Gene3D" id="3.30.70.270">
    <property type="match status" value="1"/>
</dbReference>
<dbReference type="InterPro" id="IPR050469">
    <property type="entry name" value="Diguanylate_Cyclase"/>
</dbReference>
<comment type="catalytic activity">
    <reaction evidence="2">
        <text>2 GTP = 3',3'-c-di-GMP + 2 diphosphate</text>
        <dbReference type="Rhea" id="RHEA:24898"/>
        <dbReference type="ChEBI" id="CHEBI:33019"/>
        <dbReference type="ChEBI" id="CHEBI:37565"/>
        <dbReference type="ChEBI" id="CHEBI:58805"/>
        <dbReference type="EC" id="2.7.7.65"/>
    </reaction>
</comment>
<keyword evidence="3" id="KW-0175">Coiled coil</keyword>
<comment type="caution">
    <text evidence="7">The sequence shown here is derived from an EMBL/GenBank/DDBJ whole genome shotgun (WGS) entry which is preliminary data.</text>
</comment>
<dbReference type="FunFam" id="3.30.70.270:FF:000001">
    <property type="entry name" value="Diguanylate cyclase domain protein"/>
    <property type="match status" value="1"/>
</dbReference>
<dbReference type="EMBL" id="DOGS01000252">
    <property type="protein sequence ID" value="HBQ49701.1"/>
    <property type="molecule type" value="Genomic_DNA"/>
</dbReference>
<evidence type="ECO:0000313" key="10">
    <source>
        <dbReference type="Proteomes" id="UP000263957"/>
    </source>
</evidence>
<dbReference type="GO" id="GO:0052621">
    <property type="term" value="F:diguanylate cyclase activity"/>
    <property type="evidence" value="ECO:0007669"/>
    <property type="project" value="UniProtKB-EC"/>
</dbReference>
<dbReference type="PROSITE" id="PS50887">
    <property type="entry name" value="GGDEF"/>
    <property type="match status" value="1"/>
</dbReference>
<dbReference type="EMBL" id="DMBR01000371">
    <property type="protein sequence ID" value="HAE95326.1"/>
    <property type="molecule type" value="Genomic_DNA"/>
</dbReference>
<feature type="coiled-coil region" evidence="3">
    <location>
        <begin position="35"/>
        <end position="62"/>
    </location>
</feature>
<dbReference type="CDD" id="cd01949">
    <property type="entry name" value="GGDEF"/>
    <property type="match status" value="1"/>
</dbReference>
<evidence type="ECO:0000259" key="4">
    <source>
        <dbReference type="PROSITE" id="PS50887"/>
    </source>
</evidence>
<name>A0A059E9X4_9PROT</name>
<dbReference type="EMBL" id="AWFH01000003">
    <property type="protein sequence ID" value="KCZ64496.1"/>
    <property type="molecule type" value="Genomic_DNA"/>
</dbReference>
<sequence length="229" mass="25069">MADDFHAPRPAGRAALLNVLGVDLDMLDVRTRAAIEALCDEVLFLREDVDRLRDALSEAESLADNDALCPVFNRRAFEREIHREIALAARFRTPLSVIYIDLDHFKQVNDAFGHAAGDEVLIRISELLLRHTRDTDIVGRLGGDEFGIVLAQATAEDSLLKAEQLAKEVDQLVVTSGPDGSGPEVRIGASCGVVEWQVGQDAQALIALADQAMFAQKARRKSSLQADKQ</sequence>
<dbReference type="STRING" id="1280948.HY36_12950"/>
<dbReference type="Proteomes" id="UP000024547">
    <property type="component" value="Unassembled WGS sequence"/>
</dbReference>
<dbReference type="InterPro" id="IPR043128">
    <property type="entry name" value="Rev_trsase/Diguanyl_cyclase"/>
</dbReference>
<dbReference type="GO" id="GO:0005886">
    <property type="term" value="C:plasma membrane"/>
    <property type="evidence" value="ECO:0007669"/>
    <property type="project" value="TreeGrafter"/>
</dbReference>
<accession>A0A059E9X4</accession>
<dbReference type="AlphaFoldDB" id="A0A059E9X4"/>
<evidence type="ECO:0000256" key="2">
    <source>
        <dbReference type="ARBA" id="ARBA00034247"/>
    </source>
</evidence>
<dbReference type="OrthoDB" id="9812260at2"/>
<dbReference type="PANTHER" id="PTHR45138">
    <property type="entry name" value="REGULATORY COMPONENTS OF SENSORY TRANSDUCTION SYSTEM"/>
    <property type="match status" value="1"/>
</dbReference>
<dbReference type="SUPFAM" id="SSF55073">
    <property type="entry name" value="Nucleotide cyclase"/>
    <property type="match status" value="1"/>
</dbReference>
<dbReference type="RefSeq" id="WP_081806029.1">
    <property type="nucleotide sequence ID" value="NZ_AWFH01000003.1"/>
</dbReference>
<dbReference type="Proteomes" id="UP000259173">
    <property type="component" value="Unassembled WGS sequence"/>
</dbReference>
<reference evidence="9 10" key="2">
    <citation type="journal article" date="2018" name="Nat. Biotechnol.">
        <title>A standardized bacterial taxonomy based on genome phylogeny substantially revises the tree of life.</title>
        <authorList>
            <person name="Parks D.H."/>
            <person name="Chuvochina M."/>
            <person name="Waite D.W."/>
            <person name="Rinke C."/>
            <person name="Skarshewski A."/>
            <person name="Chaumeil P.A."/>
            <person name="Hugenholtz P."/>
        </authorList>
    </citation>
    <scope>NUCLEOTIDE SEQUENCE [LARGE SCALE GENOMIC DNA]</scope>
    <source>
        <strain evidence="6">UBA10378</strain>
        <strain evidence="5">UBA8557</strain>
    </source>
</reference>
<dbReference type="PATRIC" id="fig|1280948.3.peg.828"/>